<dbReference type="SUPFAM" id="SSF75304">
    <property type="entry name" value="Amidase signature (AS) enzymes"/>
    <property type="match status" value="1"/>
</dbReference>
<dbReference type="RefSeq" id="WP_169398778.1">
    <property type="nucleotide sequence ID" value="NZ_BAAAJH010000028.1"/>
</dbReference>
<name>A0ABX1RM63_9PSEU</name>
<dbReference type="Pfam" id="PF01425">
    <property type="entry name" value="Amidase"/>
    <property type="match status" value="1"/>
</dbReference>
<evidence type="ECO:0000259" key="1">
    <source>
        <dbReference type="Pfam" id="PF01425"/>
    </source>
</evidence>
<dbReference type="PANTHER" id="PTHR46310:SF7">
    <property type="entry name" value="AMIDASE 1"/>
    <property type="match status" value="1"/>
</dbReference>
<protein>
    <submittedName>
        <fullName evidence="2">Glutamyl-tRNA amidotransferase</fullName>
    </submittedName>
</protein>
<dbReference type="PANTHER" id="PTHR46310">
    <property type="entry name" value="AMIDASE 1"/>
    <property type="match status" value="1"/>
</dbReference>
<dbReference type="Gene3D" id="3.90.1300.10">
    <property type="entry name" value="Amidase signature (AS) domain"/>
    <property type="match status" value="1"/>
</dbReference>
<dbReference type="InterPro" id="IPR023631">
    <property type="entry name" value="Amidase_dom"/>
</dbReference>
<dbReference type="EMBL" id="JAAXKY010000112">
    <property type="protein sequence ID" value="NMH80729.1"/>
    <property type="molecule type" value="Genomic_DNA"/>
</dbReference>
<keyword evidence="3" id="KW-1185">Reference proteome</keyword>
<evidence type="ECO:0000313" key="3">
    <source>
        <dbReference type="Proteomes" id="UP001296706"/>
    </source>
</evidence>
<gene>
    <name evidence="2" type="ORF">HF577_27025</name>
</gene>
<dbReference type="InterPro" id="IPR036928">
    <property type="entry name" value="AS_sf"/>
</dbReference>
<reference evidence="2 3" key="1">
    <citation type="submission" date="2020-04" db="EMBL/GenBank/DDBJ databases">
        <authorList>
            <person name="Klaysubun C."/>
            <person name="Duangmal K."/>
            <person name="Lipun K."/>
        </authorList>
    </citation>
    <scope>NUCLEOTIDE SEQUENCE [LARGE SCALE GENOMIC DNA]</scope>
    <source>
        <strain evidence="2 3">JCM 11839</strain>
    </source>
</reference>
<feature type="domain" description="Amidase" evidence="1">
    <location>
        <begin position="19"/>
        <end position="190"/>
    </location>
</feature>
<organism evidence="2 3">
    <name type="scientific">Pseudonocardia xinjiangensis</name>
    <dbReference type="NCBI Taxonomy" id="75289"/>
    <lineage>
        <taxon>Bacteria</taxon>
        <taxon>Bacillati</taxon>
        <taxon>Actinomycetota</taxon>
        <taxon>Actinomycetes</taxon>
        <taxon>Pseudonocardiales</taxon>
        <taxon>Pseudonocardiaceae</taxon>
        <taxon>Pseudonocardia</taxon>
    </lineage>
</organism>
<proteinExistence type="predicted"/>
<accession>A0ABX1RM63</accession>
<dbReference type="Proteomes" id="UP001296706">
    <property type="component" value="Unassembled WGS sequence"/>
</dbReference>
<comment type="caution">
    <text evidence="2">The sequence shown here is derived from an EMBL/GenBank/DDBJ whole genome shotgun (WGS) entry which is preliminary data.</text>
</comment>
<evidence type="ECO:0000313" key="2">
    <source>
        <dbReference type="EMBL" id="NMH80729.1"/>
    </source>
</evidence>
<sequence>MDTSTWRILADPLVGPTAPGVLDGLTIAVKDLFAVAGQVTGAGNPTWLAEQDRHDRHAAAVESLLGAGASVAGIARTDEFAYSLAGQNAHYGTPPNPAAPGAVSGGSTSGPAAAVALGQVDIGLGTDTAGSIRVPASYQGLVGLRPTHGAVPAEGMQPLAPSFDTVAWLAREPRTAARVADVLLAHLPGRAVARRTIVLPALDAGVAPDIVAAASDVRQRLVAHGVLAAAEAVDLDPAAPAAWVTAFRTVQAHEAWREYGGWIDTHPGALGADIAGRFAVGKALTEDAACAARETVAAAGGLLRDLLDDAVLVIPTTAGGAPFPDGGGAVEDERAATLRLTHLASAAGTPAVSVPLLRAADGRPAGLCFVGAPGTDRALLGLAESAVAAMTGA</sequence>